<evidence type="ECO:0000256" key="1">
    <source>
        <dbReference type="SAM" id="MobiDB-lite"/>
    </source>
</evidence>
<dbReference type="EMBL" id="CAJNDS010002811">
    <property type="protein sequence ID" value="CAE7605920.1"/>
    <property type="molecule type" value="Genomic_DNA"/>
</dbReference>
<comment type="caution">
    <text evidence="2">The sequence shown here is derived from an EMBL/GenBank/DDBJ whole genome shotgun (WGS) entry which is preliminary data.</text>
</comment>
<sequence>MQSGRCKQEASGSEDENADVSAGTLDGVETFGRMMVLAPALLKKLPRMLPEDAAAACRALSRTKFFDNDIIRSVRLRV</sequence>
<feature type="region of interest" description="Disordered" evidence="1">
    <location>
        <begin position="1"/>
        <end position="22"/>
    </location>
</feature>
<dbReference type="AlphaFoldDB" id="A0A812V7E1"/>
<accession>A0A812V7E1</accession>
<reference evidence="2" key="1">
    <citation type="submission" date="2021-02" db="EMBL/GenBank/DDBJ databases">
        <authorList>
            <person name="Dougan E. K."/>
            <person name="Rhodes N."/>
            <person name="Thang M."/>
            <person name="Chan C."/>
        </authorList>
    </citation>
    <scope>NUCLEOTIDE SEQUENCE</scope>
</reference>
<organism evidence="2 3">
    <name type="scientific">Symbiodinium natans</name>
    <dbReference type="NCBI Taxonomy" id="878477"/>
    <lineage>
        <taxon>Eukaryota</taxon>
        <taxon>Sar</taxon>
        <taxon>Alveolata</taxon>
        <taxon>Dinophyceae</taxon>
        <taxon>Suessiales</taxon>
        <taxon>Symbiodiniaceae</taxon>
        <taxon>Symbiodinium</taxon>
    </lineage>
</organism>
<evidence type="ECO:0000313" key="3">
    <source>
        <dbReference type="Proteomes" id="UP000604046"/>
    </source>
</evidence>
<proteinExistence type="predicted"/>
<keyword evidence="3" id="KW-1185">Reference proteome</keyword>
<dbReference type="OrthoDB" id="437819at2759"/>
<evidence type="ECO:0000313" key="2">
    <source>
        <dbReference type="EMBL" id="CAE7605920.1"/>
    </source>
</evidence>
<name>A0A812V7E1_9DINO</name>
<dbReference type="Proteomes" id="UP000604046">
    <property type="component" value="Unassembled WGS sequence"/>
</dbReference>
<gene>
    <name evidence="2" type="ORF">SNAT2548_LOCUS34454</name>
</gene>
<protein>
    <submittedName>
        <fullName evidence="2">Uncharacterized protein</fullName>
    </submittedName>
</protein>